<accession>A0A4Q2RWU0</accession>
<evidence type="ECO:0000256" key="7">
    <source>
        <dbReference type="SAM" id="Phobius"/>
    </source>
</evidence>
<keyword evidence="5 7" id="KW-1133">Transmembrane helix</keyword>
<evidence type="ECO:0000313" key="10">
    <source>
        <dbReference type="Proteomes" id="UP000294071"/>
    </source>
</evidence>
<dbReference type="Pfam" id="PF01569">
    <property type="entry name" value="PAP2"/>
    <property type="match status" value="1"/>
</dbReference>
<evidence type="ECO:0000259" key="8">
    <source>
        <dbReference type="SMART" id="SM00014"/>
    </source>
</evidence>
<feature type="domain" description="Phosphatidic acid phosphatase type 2/haloperoxidase" evidence="8">
    <location>
        <begin position="90"/>
        <end position="196"/>
    </location>
</feature>
<protein>
    <submittedName>
        <fullName evidence="9">Phosphatase PAP2 family protein</fullName>
    </submittedName>
</protein>
<dbReference type="NCBIfam" id="TIGR02595">
    <property type="entry name" value="PEP_CTERM"/>
    <property type="match status" value="1"/>
</dbReference>
<keyword evidence="4" id="KW-0378">Hydrolase</keyword>
<name>A0A4Q2RWU0_9ACTN</name>
<keyword evidence="3 7" id="KW-0812">Transmembrane</keyword>
<evidence type="ECO:0000256" key="5">
    <source>
        <dbReference type="ARBA" id="ARBA00022989"/>
    </source>
</evidence>
<feature type="transmembrane region" description="Helical" evidence="7">
    <location>
        <begin position="92"/>
        <end position="112"/>
    </location>
</feature>
<feature type="transmembrane region" description="Helical" evidence="7">
    <location>
        <begin position="132"/>
        <end position="150"/>
    </location>
</feature>
<feature type="transmembrane region" description="Helical" evidence="7">
    <location>
        <begin position="12"/>
        <end position="31"/>
    </location>
</feature>
<dbReference type="AlphaFoldDB" id="A0A4Q2RWU0"/>
<dbReference type="RefSeq" id="WP_129399039.1">
    <property type="nucleotide sequence ID" value="NZ_SDWT01000001.1"/>
</dbReference>
<dbReference type="GO" id="GO:0016787">
    <property type="term" value="F:hydrolase activity"/>
    <property type="evidence" value="ECO:0007669"/>
    <property type="project" value="UniProtKB-KW"/>
</dbReference>
<sequence length="225" mass="23462">MTRSGSPRPWPAIGATAVALAVLTVLVATGWSPLERLDEWLSTHAFDATHGHDGRTAVWTAVTVWGGPEPMRLLLLAAGVVALVVRRWRTGAWLIVLAVLEGVVAPASKDFLARPRPAWPDPITVLASTSYPSGHATAAATAAVAIALVARRTAVTCSCLLVAVAVATSRVFLGAHYPSDVVAGLLLGALLASTTYVLAMAGRPWTDGTRKTTGPGLEGHRVRPS</sequence>
<keyword evidence="2" id="KW-1003">Cell membrane</keyword>
<dbReference type="GO" id="GO:0005886">
    <property type="term" value="C:plasma membrane"/>
    <property type="evidence" value="ECO:0007669"/>
    <property type="project" value="UniProtKB-SubCell"/>
</dbReference>
<dbReference type="InterPro" id="IPR000326">
    <property type="entry name" value="PAP2/HPO"/>
</dbReference>
<reference evidence="9 10" key="1">
    <citation type="submission" date="2019-01" db="EMBL/GenBank/DDBJ databases">
        <title>Novel species of Nocardioides.</title>
        <authorList>
            <person name="Liu Q."/>
            <person name="Xin Y.-H."/>
        </authorList>
    </citation>
    <scope>NUCLEOTIDE SEQUENCE [LARGE SCALE GENOMIC DNA]</scope>
    <source>
        <strain evidence="9 10">CGMCC 4.6882</strain>
    </source>
</reference>
<proteinExistence type="predicted"/>
<dbReference type="PANTHER" id="PTHR14969:SF62">
    <property type="entry name" value="DECAPRENYLPHOSPHORYL-5-PHOSPHORIBOSE PHOSPHATASE RV3807C-RELATED"/>
    <property type="match status" value="1"/>
</dbReference>
<dbReference type="SMART" id="SM00014">
    <property type="entry name" value="acidPPc"/>
    <property type="match status" value="1"/>
</dbReference>
<feature type="transmembrane region" description="Helical" evidence="7">
    <location>
        <begin position="70"/>
        <end position="85"/>
    </location>
</feature>
<comment type="caution">
    <text evidence="9">The sequence shown here is derived from an EMBL/GenBank/DDBJ whole genome shotgun (WGS) entry which is preliminary data.</text>
</comment>
<evidence type="ECO:0000313" key="9">
    <source>
        <dbReference type="EMBL" id="RYB93681.1"/>
    </source>
</evidence>
<evidence type="ECO:0000256" key="4">
    <source>
        <dbReference type="ARBA" id="ARBA00022801"/>
    </source>
</evidence>
<feature type="transmembrane region" description="Helical" evidence="7">
    <location>
        <begin position="157"/>
        <end position="175"/>
    </location>
</feature>
<dbReference type="EMBL" id="SDWT01000001">
    <property type="protein sequence ID" value="RYB93681.1"/>
    <property type="molecule type" value="Genomic_DNA"/>
</dbReference>
<dbReference type="PANTHER" id="PTHR14969">
    <property type="entry name" value="SPHINGOSINE-1-PHOSPHATE PHOSPHOHYDROLASE"/>
    <property type="match status" value="1"/>
</dbReference>
<gene>
    <name evidence="9" type="ORF">EUA93_04505</name>
</gene>
<dbReference type="OrthoDB" id="5289372at2"/>
<organism evidence="9 10">
    <name type="scientific">Nocardioides oleivorans</name>
    <dbReference type="NCBI Taxonomy" id="273676"/>
    <lineage>
        <taxon>Bacteria</taxon>
        <taxon>Bacillati</taxon>
        <taxon>Actinomycetota</taxon>
        <taxon>Actinomycetes</taxon>
        <taxon>Propionibacteriales</taxon>
        <taxon>Nocardioidaceae</taxon>
        <taxon>Nocardioides</taxon>
    </lineage>
</organism>
<evidence type="ECO:0000256" key="2">
    <source>
        <dbReference type="ARBA" id="ARBA00022475"/>
    </source>
</evidence>
<dbReference type="Gene3D" id="1.20.144.10">
    <property type="entry name" value="Phosphatidic acid phosphatase type 2/haloperoxidase"/>
    <property type="match status" value="1"/>
</dbReference>
<dbReference type="SUPFAM" id="SSF48317">
    <property type="entry name" value="Acid phosphatase/Vanadium-dependent haloperoxidase"/>
    <property type="match status" value="1"/>
</dbReference>
<evidence type="ECO:0000256" key="3">
    <source>
        <dbReference type="ARBA" id="ARBA00022692"/>
    </source>
</evidence>
<keyword evidence="10" id="KW-1185">Reference proteome</keyword>
<comment type="subcellular location">
    <subcellularLocation>
        <location evidence="1">Cell membrane</location>
        <topology evidence="1">Multi-pass membrane protein</topology>
    </subcellularLocation>
</comment>
<feature type="transmembrane region" description="Helical" evidence="7">
    <location>
        <begin position="181"/>
        <end position="201"/>
    </location>
</feature>
<evidence type="ECO:0000256" key="6">
    <source>
        <dbReference type="ARBA" id="ARBA00023136"/>
    </source>
</evidence>
<keyword evidence="6 7" id="KW-0472">Membrane</keyword>
<dbReference type="Proteomes" id="UP000294071">
    <property type="component" value="Unassembled WGS sequence"/>
</dbReference>
<dbReference type="InterPro" id="IPR036938">
    <property type="entry name" value="PAP2/HPO_sf"/>
</dbReference>
<evidence type="ECO:0000256" key="1">
    <source>
        <dbReference type="ARBA" id="ARBA00004651"/>
    </source>
</evidence>
<dbReference type="InterPro" id="IPR013424">
    <property type="entry name" value="Ice-binding_C"/>
</dbReference>